<dbReference type="EMBL" id="CP005851">
    <property type="protein sequence ID" value="AHH09588.1"/>
    <property type="molecule type" value="Genomic_DNA"/>
</dbReference>
<accession>A0ABM5PK78</accession>
<keyword evidence="1" id="KW-0472">Membrane</keyword>
<dbReference type="CDD" id="cd00093">
    <property type="entry name" value="HTH_XRE"/>
    <property type="match status" value="1"/>
</dbReference>
<reference evidence="2" key="1">
    <citation type="submission" date="2016-10" db="EMBL/GenBank/DDBJ databases">
        <title>Comparative Genomics of Relapsing Fever Spirochetes.</title>
        <authorList>
            <person name="Schwan T.G."/>
            <person name="Raffel S.J."/>
            <person name="Porcella S.F."/>
            <person name="Martens C.A."/>
            <person name="Bruno D.P."/>
            <person name="Ricklefs S.M."/>
            <person name="Barbian K.B."/>
        </authorList>
    </citation>
    <scope>NUCLEOTIDE SEQUENCE</scope>
    <source>
        <strain evidence="2">SLO</strain>
    </source>
</reference>
<sequence length="400" mass="45828">MERNNFIRFGDFIKKARIDKGLTLEMISDDIRISVKYLKALEDSNIELFPNEVLALGFLRTYSEYLGIDVWYVSSLFKEYKRRLNSSYIGIKTEDQNGSLNFVNERRLGGQYLDLSKIAFPKMIQILVGLVSIILLILLISNFSGIKQFLGKFFKENHAAKRAPEVHEVFFDKESFWNVALGDGDLLSLVYGNAIANYRVSFMNDDLVVTNDLKNGRYVFKLGKFREINLSDNVKVKIVYDNYSQGKVRKAHVSLESFILNIEYVLETSLSSRFDILNWGFEVNGPKSRVIGEYPTVYSSQEISNIDLMINFLNDTFLRYADESNIYGKSLLVSKGGGPLNLKFKKSLILFLSRLSDVNIILQGKDITSILKSYGREIMAVQFFWLKTPGGFDLKVSEVY</sequence>
<dbReference type="Gene3D" id="1.10.260.40">
    <property type="entry name" value="lambda repressor-like DNA-binding domains"/>
    <property type="match status" value="1"/>
</dbReference>
<dbReference type="InterPro" id="IPR050400">
    <property type="entry name" value="Bact_Cytoskel_RodZ"/>
</dbReference>
<name>A0ABM5PK78_BORPR</name>
<evidence type="ECO:0000256" key="1">
    <source>
        <dbReference type="SAM" id="Phobius"/>
    </source>
</evidence>
<protein>
    <submittedName>
        <fullName evidence="2">Membrane associated protein</fullName>
    </submittedName>
</protein>
<gene>
    <name evidence="2" type="ORF">BPA_0087300</name>
</gene>
<dbReference type="PANTHER" id="PTHR34475:SF1">
    <property type="entry name" value="CYTOSKELETON PROTEIN RODZ"/>
    <property type="match status" value="1"/>
</dbReference>
<feature type="transmembrane region" description="Helical" evidence="1">
    <location>
        <begin position="126"/>
        <end position="146"/>
    </location>
</feature>
<organism evidence="2 3">
    <name type="scientific">Borrelia parkeri SLO</name>
    <dbReference type="NCBI Taxonomy" id="1313294"/>
    <lineage>
        <taxon>Bacteria</taxon>
        <taxon>Pseudomonadati</taxon>
        <taxon>Spirochaetota</taxon>
        <taxon>Spirochaetia</taxon>
        <taxon>Spirochaetales</taxon>
        <taxon>Borreliaceae</taxon>
        <taxon>Borrelia</taxon>
    </lineage>
</organism>
<dbReference type="InterPro" id="IPR010982">
    <property type="entry name" value="Lambda_DNA-bd_dom_sf"/>
</dbReference>
<dbReference type="InterPro" id="IPR001387">
    <property type="entry name" value="Cro/C1-type_HTH"/>
</dbReference>
<evidence type="ECO:0000313" key="2">
    <source>
        <dbReference type="EMBL" id="AHH09588.1"/>
    </source>
</evidence>
<dbReference type="Pfam" id="PF13413">
    <property type="entry name" value="HTH_25"/>
    <property type="match status" value="1"/>
</dbReference>
<dbReference type="SUPFAM" id="SSF47413">
    <property type="entry name" value="lambda repressor-like DNA-binding domains"/>
    <property type="match status" value="1"/>
</dbReference>
<proteinExistence type="predicted"/>
<dbReference type="Proteomes" id="UP000019331">
    <property type="component" value="Chromosome"/>
</dbReference>
<evidence type="ECO:0000313" key="3">
    <source>
        <dbReference type="Proteomes" id="UP000019331"/>
    </source>
</evidence>
<keyword evidence="1" id="KW-0812">Transmembrane</keyword>
<keyword evidence="3" id="KW-1185">Reference proteome</keyword>
<dbReference type="PANTHER" id="PTHR34475">
    <property type="match status" value="1"/>
</dbReference>
<dbReference type="RefSeq" id="WP_025375374.1">
    <property type="nucleotide sequence ID" value="NZ_CP005851.2"/>
</dbReference>
<keyword evidence="1" id="KW-1133">Transmembrane helix</keyword>